<reference evidence="2 3" key="1">
    <citation type="submission" date="2022-08" db="EMBL/GenBank/DDBJ databases">
        <title>Aerococcaceae sp. nov isolated from spoiled eye mask.</title>
        <authorList>
            <person name="Zhou G."/>
            <person name="Xie X.-B."/>
            <person name="Shi Q.-S."/>
            <person name="Wang Y.-S."/>
            <person name="Wen X."/>
            <person name="Peng H."/>
            <person name="Yang X.-J."/>
            <person name="Tao H.-B."/>
            <person name="Huang X.-M."/>
        </authorList>
    </citation>
    <scope>NUCLEOTIDE SEQUENCE [LARGE SCALE GENOMIC DNA]</scope>
    <source>
        <strain evidence="3">DM20194951</strain>
    </source>
</reference>
<keyword evidence="3" id="KW-1185">Reference proteome</keyword>
<accession>A0ABY5P5Y1</accession>
<evidence type="ECO:0000313" key="3">
    <source>
        <dbReference type="Proteomes" id="UP001315967"/>
    </source>
</evidence>
<feature type="compositionally biased region" description="Basic and acidic residues" evidence="1">
    <location>
        <begin position="129"/>
        <end position="138"/>
    </location>
</feature>
<dbReference type="RefSeq" id="WP_313793665.1">
    <property type="nucleotide sequence ID" value="NZ_CP102453.1"/>
</dbReference>
<proteinExistence type="predicted"/>
<feature type="region of interest" description="Disordered" evidence="1">
    <location>
        <begin position="99"/>
        <end position="139"/>
    </location>
</feature>
<gene>
    <name evidence="2" type="ORF">NRE15_00380</name>
</gene>
<sequence length="281" mass="32856">MSEYEPPYKAHKSDKKHRFEQNNYRESNKSHFQPALKADKQKSLDPIKTDKIENANRSNQTIDTEPYLANNDHNRHEEFSDNNSDLYEFDKISQNGLQAKTNHYNNNMASEQSSEHDKIADENFTSDSNEERSSKSDHYQIPFLNQHHAVKDFTSFYDDSSKREHAIEGRDVKRLASDTNELATSANVKSNRMTYQPSFTQTNRYQSRVNEKEADKSLVEAEAFTEEVESSSQEEQSTFIPKQIPTPYHEKESKYQQVDNQLRELAKRLVKTKDSFLLFDH</sequence>
<feature type="compositionally biased region" description="Basic and acidic residues" evidence="1">
    <location>
        <begin position="37"/>
        <end position="54"/>
    </location>
</feature>
<feature type="region of interest" description="Disordered" evidence="1">
    <location>
        <begin position="1"/>
        <end position="87"/>
    </location>
</feature>
<evidence type="ECO:0000313" key="2">
    <source>
        <dbReference type="EMBL" id="UUX34162.1"/>
    </source>
</evidence>
<protein>
    <submittedName>
        <fullName evidence="2">Uncharacterized protein</fullName>
    </submittedName>
</protein>
<feature type="compositionally biased region" description="Polar residues" evidence="1">
    <location>
        <begin position="99"/>
        <end position="112"/>
    </location>
</feature>
<evidence type="ECO:0000256" key="1">
    <source>
        <dbReference type="SAM" id="MobiDB-lite"/>
    </source>
</evidence>
<dbReference type="EMBL" id="CP102453">
    <property type="protein sequence ID" value="UUX34162.1"/>
    <property type="molecule type" value="Genomic_DNA"/>
</dbReference>
<feature type="compositionally biased region" description="Basic residues" evidence="1">
    <location>
        <begin position="9"/>
        <end position="18"/>
    </location>
</feature>
<organism evidence="2 3">
    <name type="scientific">Fundicoccus culcitae</name>
    <dbReference type="NCBI Taxonomy" id="2969821"/>
    <lineage>
        <taxon>Bacteria</taxon>
        <taxon>Bacillati</taxon>
        <taxon>Bacillota</taxon>
        <taxon>Bacilli</taxon>
        <taxon>Lactobacillales</taxon>
        <taxon>Aerococcaceae</taxon>
        <taxon>Fundicoccus</taxon>
    </lineage>
</organism>
<name>A0ABY5P5Y1_9LACT</name>
<dbReference type="Proteomes" id="UP001315967">
    <property type="component" value="Chromosome"/>
</dbReference>
<feature type="region of interest" description="Disordered" evidence="1">
    <location>
        <begin position="227"/>
        <end position="254"/>
    </location>
</feature>